<dbReference type="InterPro" id="IPR029787">
    <property type="entry name" value="Nucleotide_cyclase"/>
</dbReference>
<organism evidence="7 8">
    <name type="scientific">Bythopirellula goksoeyrii</name>
    <dbReference type="NCBI Taxonomy" id="1400387"/>
    <lineage>
        <taxon>Bacteria</taxon>
        <taxon>Pseudomonadati</taxon>
        <taxon>Planctomycetota</taxon>
        <taxon>Planctomycetia</taxon>
        <taxon>Pirellulales</taxon>
        <taxon>Lacipirellulaceae</taxon>
        <taxon>Bythopirellula</taxon>
    </lineage>
</organism>
<keyword evidence="2" id="KW-1003">Cell membrane</keyword>
<keyword evidence="4" id="KW-0812">Transmembrane</keyword>
<keyword evidence="4" id="KW-1133">Transmembrane helix</keyword>
<feature type="domain" description="HAMP" evidence="6">
    <location>
        <begin position="261"/>
        <end position="313"/>
    </location>
</feature>
<feature type="transmembrane region" description="Helical" evidence="4">
    <location>
        <begin position="69"/>
        <end position="90"/>
    </location>
</feature>
<dbReference type="Gene3D" id="6.10.340.10">
    <property type="match status" value="1"/>
</dbReference>
<dbReference type="Gene3D" id="3.30.70.1230">
    <property type="entry name" value="Nucleotide cyclase"/>
    <property type="match status" value="1"/>
</dbReference>
<dbReference type="GO" id="GO:0004016">
    <property type="term" value="F:adenylate cyclase activity"/>
    <property type="evidence" value="ECO:0007669"/>
    <property type="project" value="UniProtKB-EC"/>
</dbReference>
<dbReference type="InterPro" id="IPR001054">
    <property type="entry name" value="A/G_cyclase"/>
</dbReference>
<dbReference type="EMBL" id="CP042913">
    <property type="protein sequence ID" value="QEG35173.1"/>
    <property type="molecule type" value="Genomic_DNA"/>
</dbReference>
<dbReference type="GO" id="GO:0006171">
    <property type="term" value="P:cAMP biosynthetic process"/>
    <property type="evidence" value="ECO:0007669"/>
    <property type="project" value="TreeGrafter"/>
</dbReference>
<comment type="subcellular location">
    <subcellularLocation>
        <location evidence="1">Cell membrane</location>
        <topology evidence="1">Multi-pass membrane protein</topology>
    </subcellularLocation>
</comment>
<dbReference type="PANTHER" id="PTHR43081">
    <property type="entry name" value="ADENYLATE CYCLASE, TERMINAL-DIFFERENTIATION SPECIFIC-RELATED"/>
    <property type="match status" value="1"/>
</dbReference>
<dbReference type="EC" id="4.6.1.1" evidence="7"/>
<dbReference type="CDD" id="cd06225">
    <property type="entry name" value="HAMP"/>
    <property type="match status" value="1"/>
</dbReference>
<gene>
    <name evidence="7" type="primary">cyaA_3</name>
    <name evidence="7" type="ORF">Pr1d_24660</name>
</gene>
<evidence type="ECO:0000313" key="8">
    <source>
        <dbReference type="Proteomes" id="UP000323917"/>
    </source>
</evidence>
<keyword evidence="7" id="KW-0456">Lyase</keyword>
<feature type="transmembrane region" description="Helical" evidence="4">
    <location>
        <begin position="26"/>
        <end position="48"/>
    </location>
</feature>
<accession>A0A5B9QME0</accession>
<dbReference type="InterPro" id="IPR050697">
    <property type="entry name" value="Adenylyl/Guanylyl_Cyclase_3/4"/>
</dbReference>
<dbReference type="SUPFAM" id="SSF158472">
    <property type="entry name" value="HAMP domain-like"/>
    <property type="match status" value="1"/>
</dbReference>
<dbReference type="SMART" id="SM00044">
    <property type="entry name" value="CYCc"/>
    <property type="match status" value="1"/>
</dbReference>
<reference evidence="7 8" key="1">
    <citation type="submission" date="2019-08" db="EMBL/GenBank/DDBJ databases">
        <title>Deep-cultivation of Planctomycetes and their phenomic and genomic characterization uncovers novel biology.</title>
        <authorList>
            <person name="Wiegand S."/>
            <person name="Jogler M."/>
            <person name="Boedeker C."/>
            <person name="Pinto D."/>
            <person name="Vollmers J."/>
            <person name="Rivas-Marin E."/>
            <person name="Kohn T."/>
            <person name="Peeters S.H."/>
            <person name="Heuer A."/>
            <person name="Rast P."/>
            <person name="Oberbeckmann S."/>
            <person name="Bunk B."/>
            <person name="Jeske O."/>
            <person name="Meyerdierks A."/>
            <person name="Storesund J.E."/>
            <person name="Kallscheuer N."/>
            <person name="Luecker S."/>
            <person name="Lage O.M."/>
            <person name="Pohl T."/>
            <person name="Merkel B.J."/>
            <person name="Hornburger P."/>
            <person name="Mueller R.-W."/>
            <person name="Bruemmer F."/>
            <person name="Labrenz M."/>
            <person name="Spormann A.M."/>
            <person name="Op den Camp H."/>
            <person name="Overmann J."/>
            <person name="Amann R."/>
            <person name="Jetten M.S.M."/>
            <person name="Mascher T."/>
            <person name="Medema M.H."/>
            <person name="Devos D.P."/>
            <person name="Kaster A.-K."/>
            <person name="Ovreas L."/>
            <person name="Rohde M."/>
            <person name="Galperin M.Y."/>
            <person name="Jogler C."/>
        </authorList>
    </citation>
    <scope>NUCLEOTIDE SEQUENCE [LARGE SCALE GENOMIC DNA]</scope>
    <source>
        <strain evidence="7 8">Pr1d</strain>
    </source>
</reference>
<proteinExistence type="predicted"/>
<evidence type="ECO:0000256" key="2">
    <source>
        <dbReference type="ARBA" id="ARBA00022475"/>
    </source>
</evidence>
<evidence type="ECO:0000259" key="5">
    <source>
        <dbReference type="PROSITE" id="PS50125"/>
    </source>
</evidence>
<dbReference type="InterPro" id="IPR003660">
    <property type="entry name" value="HAMP_dom"/>
</dbReference>
<protein>
    <submittedName>
        <fullName evidence="7">Adenylate cyclase 1</fullName>
        <ecNumber evidence="7">4.6.1.1</ecNumber>
    </submittedName>
</protein>
<dbReference type="AlphaFoldDB" id="A0A5B9QME0"/>
<dbReference type="PROSITE" id="PS50885">
    <property type="entry name" value="HAMP"/>
    <property type="match status" value="1"/>
</dbReference>
<dbReference type="Pfam" id="PF00211">
    <property type="entry name" value="Guanylate_cyc"/>
    <property type="match status" value="1"/>
</dbReference>
<feature type="transmembrane region" description="Helical" evidence="4">
    <location>
        <begin position="210"/>
        <end position="230"/>
    </location>
</feature>
<dbReference type="KEGG" id="bgok:Pr1d_24660"/>
<evidence type="ECO:0000313" key="7">
    <source>
        <dbReference type="EMBL" id="QEG35173.1"/>
    </source>
</evidence>
<feature type="transmembrane region" description="Helical" evidence="4">
    <location>
        <begin position="239"/>
        <end position="259"/>
    </location>
</feature>
<dbReference type="GO" id="GO:0035556">
    <property type="term" value="P:intracellular signal transduction"/>
    <property type="evidence" value="ECO:0007669"/>
    <property type="project" value="InterPro"/>
</dbReference>
<sequence>MQPTPLSTASDIAANRRVWTFVERHGLLLVGISPIVANLIGSAFNILYNQQQIWPILSVAQRERFDLCWQLFNLLVYPIAVACWAAPLVWLRSTHRALLVGDKVEESTLVSAQRLVINLPWWILIVAGVSWFICIPVFPAALAMVPGKLSPVVVGHLITSFVTASLIAITHSFFAVELVSQRALYPVFFRQTSMANVPGAVPLSITARGILWALSAVVSPIVSLVLILLVQDPQHHSPAFGLAVGVVAIAFGLTTAWMLSKLIAVPVRQLRDASMRVSDGDLDVRVNLQRADDFGPLIEGFNTMVQGLQERERLQETFGRHVGQEAARQILQQGEGLVGNEQEITVMFVDVRNFTAHSSTHSPQEVVSALNIFFRLAVETIESHGGMVNKFLGDGFMALFGIGTQQTNHAFQAVRAAQQLFQSLEIVSEELEQVGWPGLQIGVGINTGSAIVGSIGSPKRLEYTAIGDTVNVASRVESLTKTLGHSLLITENTRHYLPEELSCIPVPPQTVKGKGEPLRISAIAEK</sequence>
<dbReference type="CDD" id="cd07302">
    <property type="entry name" value="CHD"/>
    <property type="match status" value="1"/>
</dbReference>
<dbReference type="PANTHER" id="PTHR43081:SF17">
    <property type="entry name" value="BLL5647 PROTEIN"/>
    <property type="match status" value="1"/>
</dbReference>
<evidence type="ECO:0000256" key="4">
    <source>
        <dbReference type="SAM" id="Phobius"/>
    </source>
</evidence>
<dbReference type="Pfam" id="PF00672">
    <property type="entry name" value="HAMP"/>
    <property type="match status" value="1"/>
</dbReference>
<feature type="transmembrane region" description="Helical" evidence="4">
    <location>
        <begin position="152"/>
        <end position="176"/>
    </location>
</feature>
<dbReference type="SMART" id="SM00304">
    <property type="entry name" value="HAMP"/>
    <property type="match status" value="1"/>
</dbReference>
<keyword evidence="8" id="KW-1185">Reference proteome</keyword>
<dbReference type="Proteomes" id="UP000323917">
    <property type="component" value="Chromosome"/>
</dbReference>
<feature type="domain" description="Guanylate cyclase" evidence="5">
    <location>
        <begin position="345"/>
        <end position="477"/>
    </location>
</feature>
<name>A0A5B9QME0_9BACT</name>
<dbReference type="GO" id="GO:0005886">
    <property type="term" value="C:plasma membrane"/>
    <property type="evidence" value="ECO:0007669"/>
    <property type="project" value="UniProtKB-SubCell"/>
</dbReference>
<evidence type="ECO:0000256" key="3">
    <source>
        <dbReference type="ARBA" id="ARBA00023136"/>
    </source>
</evidence>
<dbReference type="RefSeq" id="WP_238476691.1">
    <property type="nucleotide sequence ID" value="NZ_CP042913.1"/>
</dbReference>
<keyword evidence="3 4" id="KW-0472">Membrane</keyword>
<dbReference type="SUPFAM" id="SSF55073">
    <property type="entry name" value="Nucleotide cyclase"/>
    <property type="match status" value="1"/>
</dbReference>
<dbReference type="PROSITE" id="PS50125">
    <property type="entry name" value="GUANYLATE_CYCLASE_2"/>
    <property type="match status" value="1"/>
</dbReference>
<feature type="transmembrane region" description="Helical" evidence="4">
    <location>
        <begin position="121"/>
        <end position="145"/>
    </location>
</feature>
<evidence type="ECO:0000259" key="6">
    <source>
        <dbReference type="PROSITE" id="PS50885"/>
    </source>
</evidence>
<evidence type="ECO:0000256" key="1">
    <source>
        <dbReference type="ARBA" id="ARBA00004651"/>
    </source>
</evidence>